<dbReference type="NCBIfam" id="TIGR00732">
    <property type="entry name" value="dprA"/>
    <property type="match status" value="1"/>
</dbReference>
<dbReference type="PANTHER" id="PTHR43022:SF1">
    <property type="entry name" value="PROTEIN SMF"/>
    <property type="match status" value="1"/>
</dbReference>
<comment type="similarity">
    <text evidence="1">Belongs to the DprA/Smf family.</text>
</comment>
<dbReference type="AlphaFoldDB" id="A0A419SL10"/>
<feature type="domain" description="Smf/DprA SLOG" evidence="2">
    <location>
        <begin position="66"/>
        <end position="273"/>
    </location>
</feature>
<name>A0A419SL10_9BACL</name>
<evidence type="ECO:0000259" key="3">
    <source>
        <dbReference type="Pfam" id="PF17782"/>
    </source>
</evidence>
<protein>
    <submittedName>
        <fullName evidence="4">DNA protecting protein DprA</fullName>
    </submittedName>
</protein>
<accession>A0A419SL10</accession>
<proteinExistence type="inferred from homology"/>
<comment type="caution">
    <text evidence="4">The sequence shown here is derived from an EMBL/GenBank/DDBJ whole genome shotgun (WGS) entry which is preliminary data.</text>
</comment>
<keyword evidence="5" id="KW-1185">Reference proteome</keyword>
<evidence type="ECO:0000313" key="5">
    <source>
        <dbReference type="Proteomes" id="UP000284219"/>
    </source>
</evidence>
<dbReference type="SUPFAM" id="SSF102405">
    <property type="entry name" value="MCP/YpsA-like"/>
    <property type="match status" value="1"/>
</dbReference>
<feature type="domain" description="DprA winged helix" evidence="3">
    <location>
        <begin position="290"/>
        <end position="342"/>
    </location>
</feature>
<dbReference type="GO" id="GO:0009294">
    <property type="term" value="P:DNA-mediated transformation"/>
    <property type="evidence" value="ECO:0007669"/>
    <property type="project" value="InterPro"/>
</dbReference>
<dbReference type="PANTHER" id="PTHR43022">
    <property type="entry name" value="PROTEIN SMF"/>
    <property type="match status" value="1"/>
</dbReference>
<sequence length="349" mass="38055">MPGIGYQTLLYLLPHILELPPDVVSLRSVLPAIPTISPHRMRTILTLEAPQVYQVKQSLSERQIDTITIFDEDYPPLLREIDDPPLILYAKGSRQALSGPTLAIVGARRPSNYGRQVAFHLGSDLANIGFTIVSGLARGIDAEAHKGALHRGGKTIAVLGCGVDVIYPSQNKALYHAITKNGLILSEYLPDRQPHPRLFPLRNRMISGLSLGITVVEAALSSGSLNTAKHASEQNRDVFAVPGPISSPVSQGANNLIRDGAIPLTKVDDVLLQYEHLALPLGAQEISVDEQLTRNEKKILEMIENTQATVDQIVRCTSLGVQEVTQSLLNLQLQGKIRQLPGCMYGKVR</sequence>
<organism evidence="4 5">
    <name type="scientific">Ammoniphilus oxalaticus</name>
    <dbReference type="NCBI Taxonomy" id="66863"/>
    <lineage>
        <taxon>Bacteria</taxon>
        <taxon>Bacillati</taxon>
        <taxon>Bacillota</taxon>
        <taxon>Bacilli</taxon>
        <taxon>Bacillales</taxon>
        <taxon>Paenibacillaceae</taxon>
        <taxon>Aneurinibacillus group</taxon>
        <taxon>Ammoniphilus</taxon>
    </lineage>
</organism>
<dbReference type="EMBL" id="MCHY01000008">
    <property type="protein sequence ID" value="RKD24684.1"/>
    <property type="molecule type" value="Genomic_DNA"/>
</dbReference>
<evidence type="ECO:0000256" key="1">
    <source>
        <dbReference type="ARBA" id="ARBA00006525"/>
    </source>
</evidence>
<dbReference type="InterPro" id="IPR003488">
    <property type="entry name" value="DprA"/>
</dbReference>
<evidence type="ECO:0000259" key="2">
    <source>
        <dbReference type="Pfam" id="PF02481"/>
    </source>
</evidence>
<gene>
    <name evidence="4" type="ORF">BEP19_07220</name>
</gene>
<evidence type="ECO:0000313" key="4">
    <source>
        <dbReference type="EMBL" id="RKD24684.1"/>
    </source>
</evidence>
<dbReference type="Gene3D" id="3.40.50.450">
    <property type="match status" value="1"/>
</dbReference>
<dbReference type="InterPro" id="IPR041614">
    <property type="entry name" value="DprA_WH"/>
</dbReference>
<dbReference type="Pfam" id="PF02481">
    <property type="entry name" value="DNA_processg_A"/>
    <property type="match status" value="1"/>
</dbReference>
<reference evidence="4 5" key="1">
    <citation type="submission" date="2016-08" db="EMBL/GenBank/DDBJ databases">
        <title>Novel Firmicute Genomes.</title>
        <authorList>
            <person name="Poppleton D.I."/>
            <person name="Gribaldo S."/>
        </authorList>
    </citation>
    <scope>NUCLEOTIDE SEQUENCE [LARGE SCALE GENOMIC DNA]</scope>
    <source>
        <strain evidence="4 5">RAOx-1</strain>
    </source>
</reference>
<dbReference type="Pfam" id="PF17782">
    <property type="entry name" value="WHD_DprA"/>
    <property type="match status" value="1"/>
</dbReference>
<dbReference type="Gene3D" id="1.10.10.10">
    <property type="entry name" value="Winged helix-like DNA-binding domain superfamily/Winged helix DNA-binding domain"/>
    <property type="match status" value="1"/>
</dbReference>
<dbReference type="InterPro" id="IPR036388">
    <property type="entry name" value="WH-like_DNA-bd_sf"/>
</dbReference>
<dbReference type="InterPro" id="IPR057666">
    <property type="entry name" value="DrpA_SLOG"/>
</dbReference>
<dbReference type="Proteomes" id="UP000284219">
    <property type="component" value="Unassembled WGS sequence"/>
</dbReference>